<dbReference type="PANTHER" id="PTHR23220">
    <property type="entry name" value="INTEGRIN ALPHA"/>
    <property type="match status" value="1"/>
</dbReference>
<gene>
    <name evidence="2" type="ORF">CTOB1V02_LOCUS2613</name>
</gene>
<dbReference type="EMBL" id="OB660413">
    <property type="protein sequence ID" value="CAD7224658.1"/>
    <property type="molecule type" value="Genomic_DNA"/>
</dbReference>
<keyword evidence="1" id="KW-0401">Integrin</keyword>
<name>A0A7R8W8Q8_9CRUS</name>
<dbReference type="InterPro" id="IPR000413">
    <property type="entry name" value="Integrin_alpha"/>
</dbReference>
<dbReference type="PANTHER" id="PTHR23220:SF133">
    <property type="entry name" value="INTEGRIN ALPHA-PS2"/>
    <property type="match status" value="1"/>
</dbReference>
<evidence type="ECO:0000313" key="2">
    <source>
        <dbReference type="EMBL" id="CAD7224658.1"/>
    </source>
</evidence>
<organism evidence="2">
    <name type="scientific">Cyprideis torosa</name>
    <dbReference type="NCBI Taxonomy" id="163714"/>
    <lineage>
        <taxon>Eukaryota</taxon>
        <taxon>Metazoa</taxon>
        <taxon>Ecdysozoa</taxon>
        <taxon>Arthropoda</taxon>
        <taxon>Crustacea</taxon>
        <taxon>Oligostraca</taxon>
        <taxon>Ostracoda</taxon>
        <taxon>Podocopa</taxon>
        <taxon>Podocopida</taxon>
        <taxon>Cytherocopina</taxon>
        <taxon>Cytheroidea</taxon>
        <taxon>Cytherideidae</taxon>
        <taxon>Cyprideis</taxon>
    </lineage>
</organism>
<dbReference type="SMART" id="SM00191">
    <property type="entry name" value="Int_alpha"/>
    <property type="match status" value="3"/>
</dbReference>
<accession>A0A7R8W8Q8</accession>
<dbReference type="GO" id="GO:0007229">
    <property type="term" value="P:integrin-mediated signaling pathway"/>
    <property type="evidence" value="ECO:0007669"/>
    <property type="project" value="UniProtKB-KW"/>
</dbReference>
<dbReference type="InterPro" id="IPR028994">
    <property type="entry name" value="Integrin_alpha_N"/>
</dbReference>
<comment type="subcellular location">
    <subcellularLocation>
        <location evidence="1">Membrane</location>
        <topology evidence="1">Single-pass type I membrane protein</topology>
    </subcellularLocation>
</comment>
<dbReference type="GO" id="GO:0005178">
    <property type="term" value="F:integrin binding"/>
    <property type="evidence" value="ECO:0007669"/>
    <property type="project" value="TreeGrafter"/>
</dbReference>
<protein>
    <submittedName>
        <fullName evidence="2">Uncharacterized protein</fullName>
    </submittedName>
</protein>
<dbReference type="InterPro" id="IPR013519">
    <property type="entry name" value="Int_alpha_beta-p"/>
</dbReference>
<dbReference type="Pfam" id="PF01839">
    <property type="entry name" value="FG-GAP"/>
    <property type="match status" value="1"/>
</dbReference>
<proteinExistence type="inferred from homology"/>
<dbReference type="GO" id="GO:0008305">
    <property type="term" value="C:integrin complex"/>
    <property type="evidence" value="ECO:0007669"/>
    <property type="project" value="InterPro"/>
</dbReference>
<dbReference type="GO" id="GO:0033627">
    <property type="term" value="P:cell adhesion mediated by integrin"/>
    <property type="evidence" value="ECO:0007669"/>
    <property type="project" value="TreeGrafter"/>
</dbReference>
<dbReference type="OrthoDB" id="6362285at2759"/>
<evidence type="ECO:0000256" key="1">
    <source>
        <dbReference type="RuleBase" id="RU003762"/>
    </source>
</evidence>
<feature type="non-terminal residue" evidence="2">
    <location>
        <position position="480"/>
    </location>
</feature>
<dbReference type="InterPro" id="IPR013517">
    <property type="entry name" value="FG-GAP"/>
</dbReference>
<dbReference type="AlphaFoldDB" id="A0A7R8W8Q8"/>
<sequence>MWPEDLQLHMASTDDPGDDMAAACDRGGRGWLLIGAPEDQTDQPGVVRGGAVYRASTTPRRTILERIPFDQTGNNNDTNGFQLDEKSGQWLGATVRSAGVNGSVLACAPRYVWYTATRNKREPVGTCFLSTAGFDDFMEVCPCRNNYETGHNKHGFCQFGFGADVSDDNTWLFIGAVGSWYWQGRMFAYGQDAATVATREGDLSDDDSYLGYSVITGEFTGDDKPDIAVGMPRGSNLTGRVVLYTAALVNLHNITGTQLGAYFGYSLAVADVDGDKLDDIIIGAPMFSDEENSANWEIGRVYIAYQNKKVSRNLLISRPVHRLLTTRRCVTPPLRIVVDTLGPQCSSFEADPPTALAQREAQEGRRPRPDKRWMRNTLRFSLPPAGSSLESNWLVLTVVVILPRLIQSVFEKLQSGERFWFSVGWHPEATTLGTLDGFFVDVFEGRRLWSWMSSKDGDCVRGCLRRTATVFVDVFEGRRL</sequence>
<dbReference type="GO" id="GO:0009897">
    <property type="term" value="C:external side of plasma membrane"/>
    <property type="evidence" value="ECO:0007669"/>
    <property type="project" value="TreeGrafter"/>
</dbReference>
<dbReference type="SUPFAM" id="SSF69318">
    <property type="entry name" value="Integrin alpha N-terminal domain"/>
    <property type="match status" value="1"/>
</dbReference>
<keyword evidence="1" id="KW-0675">Receptor</keyword>
<dbReference type="Gene3D" id="2.130.10.130">
    <property type="entry name" value="Integrin alpha, N-terminal"/>
    <property type="match status" value="1"/>
</dbReference>
<dbReference type="PRINTS" id="PR01185">
    <property type="entry name" value="INTEGRINA"/>
</dbReference>
<dbReference type="PROSITE" id="PS51470">
    <property type="entry name" value="FG_GAP"/>
    <property type="match status" value="3"/>
</dbReference>
<comment type="similarity">
    <text evidence="1">Belongs to the integrin alpha chain family.</text>
</comment>
<dbReference type="GO" id="GO:0007160">
    <property type="term" value="P:cell-matrix adhesion"/>
    <property type="evidence" value="ECO:0007669"/>
    <property type="project" value="TreeGrafter"/>
</dbReference>
<dbReference type="GO" id="GO:0098609">
    <property type="term" value="P:cell-cell adhesion"/>
    <property type="evidence" value="ECO:0007669"/>
    <property type="project" value="TreeGrafter"/>
</dbReference>
<reference evidence="2" key="1">
    <citation type="submission" date="2020-11" db="EMBL/GenBank/DDBJ databases">
        <authorList>
            <person name="Tran Van P."/>
        </authorList>
    </citation>
    <scope>NUCLEOTIDE SEQUENCE</scope>
</reference>
<keyword evidence="1" id="KW-0130">Cell adhesion</keyword>